<evidence type="ECO:0000313" key="3">
    <source>
        <dbReference type="EMBL" id="STX61264.1"/>
    </source>
</evidence>
<dbReference type="EMBL" id="LNYN01000019">
    <property type="protein sequence ID" value="KTD34658.1"/>
    <property type="molecule type" value="Genomic_DNA"/>
</dbReference>
<proteinExistence type="predicted"/>
<name>A0A378JRN7_9GAMM</name>
<dbReference type="EMBL" id="UGOG01000001">
    <property type="protein sequence ID" value="STX61264.1"/>
    <property type="molecule type" value="Genomic_DNA"/>
</dbReference>
<gene>
    <name evidence="2" type="ORF">Lmor_1191</name>
    <name evidence="3" type="ORF">NCTC12239_00170</name>
</gene>
<evidence type="ECO:0000256" key="1">
    <source>
        <dbReference type="SAM" id="Phobius"/>
    </source>
</evidence>
<dbReference type="Proteomes" id="UP000054985">
    <property type="component" value="Unassembled WGS sequence"/>
</dbReference>
<reference evidence="3 5" key="2">
    <citation type="submission" date="2018-06" db="EMBL/GenBank/DDBJ databases">
        <authorList>
            <consortium name="Pathogen Informatics"/>
            <person name="Doyle S."/>
        </authorList>
    </citation>
    <scope>NUCLEOTIDE SEQUENCE [LARGE SCALE GENOMIC DNA]</scope>
    <source>
        <strain evidence="3 5">NCTC12239</strain>
    </source>
</reference>
<evidence type="ECO:0000313" key="5">
    <source>
        <dbReference type="Proteomes" id="UP000254040"/>
    </source>
</evidence>
<dbReference type="RefSeq" id="WP_028385428.1">
    <property type="nucleotide sequence ID" value="NZ_CAAAJG010000004.1"/>
</dbReference>
<evidence type="ECO:0000313" key="4">
    <source>
        <dbReference type="Proteomes" id="UP000054985"/>
    </source>
</evidence>
<accession>A0A378JRN7</accession>
<feature type="transmembrane region" description="Helical" evidence="1">
    <location>
        <begin position="55"/>
        <end position="71"/>
    </location>
</feature>
<keyword evidence="1" id="KW-0812">Transmembrane</keyword>
<organism evidence="3 5">
    <name type="scientific">Legionella moravica</name>
    <dbReference type="NCBI Taxonomy" id="39962"/>
    <lineage>
        <taxon>Bacteria</taxon>
        <taxon>Pseudomonadati</taxon>
        <taxon>Pseudomonadota</taxon>
        <taxon>Gammaproteobacteria</taxon>
        <taxon>Legionellales</taxon>
        <taxon>Legionellaceae</taxon>
        <taxon>Legionella</taxon>
    </lineage>
</organism>
<dbReference type="OrthoDB" id="9960342at2"/>
<keyword evidence="4" id="KW-1185">Reference proteome</keyword>
<dbReference type="AlphaFoldDB" id="A0A378JRN7"/>
<protein>
    <submittedName>
        <fullName evidence="3">Uncharacterized protein</fullName>
    </submittedName>
</protein>
<keyword evidence="1" id="KW-0472">Membrane</keyword>
<evidence type="ECO:0000313" key="2">
    <source>
        <dbReference type="EMBL" id="KTD34658.1"/>
    </source>
</evidence>
<reference evidence="2 4" key="1">
    <citation type="submission" date="2015-11" db="EMBL/GenBank/DDBJ databases">
        <title>Genomic analysis of 38 Legionella species identifies large and diverse effector repertoires.</title>
        <authorList>
            <person name="Burstein D."/>
            <person name="Amaro F."/>
            <person name="Zusman T."/>
            <person name="Lifshitz Z."/>
            <person name="Cohen O."/>
            <person name="Gilbert J.A."/>
            <person name="Pupko T."/>
            <person name="Shuman H.A."/>
            <person name="Segal G."/>
        </authorList>
    </citation>
    <scope>NUCLEOTIDE SEQUENCE [LARGE SCALE GENOMIC DNA]</scope>
    <source>
        <strain evidence="2 4">ATCC 43877</strain>
    </source>
</reference>
<dbReference type="STRING" id="39962.Lmor_1191"/>
<keyword evidence="1" id="KW-1133">Transmembrane helix</keyword>
<sequence>MKCFKHFDTDAVCASEIYVGRNSEGEIREIRPVCQNCLSEEQKRIDDLNRSGKKILIGFLVFFIVFILLLLR</sequence>
<dbReference type="Proteomes" id="UP000254040">
    <property type="component" value="Unassembled WGS sequence"/>
</dbReference>